<name>A0A158ACB7_9BURK</name>
<organism evidence="3 4">
    <name type="scientific">Caballeronia catudaia</name>
    <dbReference type="NCBI Taxonomy" id="1777136"/>
    <lineage>
        <taxon>Bacteria</taxon>
        <taxon>Pseudomonadati</taxon>
        <taxon>Pseudomonadota</taxon>
        <taxon>Betaproteobacteria</taxon>
        <taxon>Burkholderiales</taxon>
        <taxon>Burkholderiaceae</taxon>
        <taxon>Caballeronia</taxon>
    </lineage>
</organism>
<dbReference type="EMBL" id="FCOF02000007">
    <property type="protein sequence ID" value="SAK55502.1"/>
    <property type="molecule type" value="Genomic_DNA"/>
</dbReference>
<sequence>MPRIVSAFLCTVFIALGVTACAEPAHPKHAPQDPPDYKGVPTDMTPPSMLAPSAKPQ</sequence>
<keyword evidence="3" id="KW-0449">Lipoprotein</keyword>
<evidence type="ECO:0000256" key="1">
    <source>
        <dbReference type="SAM" id="MobiDB-lite"/>
    </source>
</evidence>
<comment type="caution">
    <text evidence="3">The sequence shown here is derived from an EMBL/GenBank/DDBJ whole genome shotgun (WGS) entry which is preliminary data.</text>
</comment>
<gene>
    <name evidence="3" type="ORF">AWB75_02015</name>
</gene>
<protein>
    <submittedName>
        <fullName evidence="3">Lipoprotein</fullName>
    </submittedName>
</protein>
<dbReference type="RefSeq" id="WP_159462777.1">
    <property type="nucleotide sequence ID" value="NZ_FCOF02000007.1"/>
</dbReference>
<feature type="region of interest" description="Disordered" evidence="1">
    <location>
        <begin position="24"/>
        <end position="57"/>
    </location>
</feature>
<proteinExistence type="predicted"/>
<dbReference type="AlphaFoldDB" id="A0A158ACB7"/>
<dbReference type="PROSITE" id="PS51257">
    <property type="entry name" value="PROKAR_LIPOPROTEIN"/>
    <property type="match status" value="1"/>
</dbReference>
<feature type="signal peptide" evidence="2">
    <location>
        <begin position="1"/>
        <end position="22"/>
    </location>
</feature>
<evidence type="ECO:0000313" key="4">
    <source>
        <dbReference type="Proteomes" id="UP000054870"/>
    </source>
</evidence>
<keyword evidence="4" id="KW-1185">Reference proteome</keyword>
<dbReference type="Proteomes" id="UP000054870">
    <property type="component" value="Unassembled WGS sequence"/>
</dbReference>
<accession>A0A158ACB7</accession>
<feature type="chain" id="PRO_5007620545" evidence="2">
    <location>
        <begin position="23"/>
        <end position="57"/>
    </location>
</feature>
<evidence type="ECO:0000313" key="3">
    <source>
        <dbReference type="EMBL" id="SAK55502.1"/>
    </source>
</evidence>
<dbReference type="OrthoDB" id="9019332at2"/>
<keyword evidence="2" id="KW-0732">Signal</keyword>
<evidence type="ECO:0000256" key="2">
    <source>
        <dbReference type="SAM" id="SignalP"/>
    </source>
</evidence>
<reference evidence="3" key="1">
    <citation type="submission" date="2016-01" db="EMBL/GenBank/DDBJ databases">
        <authorList>
            <person name="Peeters C."/>
        </authorList>
    </citation>
    <scope>NUCLEOTIDE SEQUENCE [LARGE SCALE GENOMIC DNA]</scope>
    <source>
        <strain evidence="3">LMG 29318</strain>
    </source>
</reference>